<feature type="domain" description="DUF5658" evidence="2">
    <location>
        <begin position="20"/>
        <end position="121"/>
    </location>
</feature>
<dbReference type="AlphaFoldDB" id="A0ABD6CWT1"/>
<accession>A0ABD6CWT1</accession>
<feature type="transmembrane region" description="Helical" evidence="1">
    <location>
        <begin position="17"/>
        <end position="37"/>
    </location>
</feature>
<keyword evidence="1" id="KW-0812">Transmembrane</keyword>
<proteinExistence type="predicted"/>
<dbReference type="RefSeq" id="WP_256403967.1">
    <property type="nucleotide sequence ID" value="NZ_CP187151.1"/>
</dbReference>
<organism evidence="3 4">
    <name type="scientific">Haloplanus ruber</name>
    <dbReference type="NCBI Taxonomy" id="869892"/>
    <lineage>
        <taxon>Archaea</taxon>
        <taxon>Methanobacteriati</taxon>
        <taxon>Methanobacteriota</taxon>
        <taxon>Stenosarchaea group</taxon>
        <taxon>Halobacteria</taxon>
        <taxon>Halobacteriales</taxon>
        <taxon>Haloferacaceae</taxon>
        <taxon>Haloplanus</taxon>
    </lineage>
</organism>
<reference evidence="3 4" key="1">
    <citation type="journal article" date="2019" name="Int. J. Syst. Evol. Microbiol.">
        <title>The Global Catalogue of Microorganisms (GCM) 10K type strain sequencing project: providing services to taxonomists for standard genome sequencing and annotation.</title>
        <authorList>
            <consortium name="The Broad Institute Genomics Platform"/>
            <consortium name="The Broad Institute Genome Sequencing Center for Infectious Disease"/>
            <person name="Wu L."/>
            <person name="Ma J."/>
        </authorList>
    </citation>
    <scope>NUCLEOTIDE SEQUENCE [LARGE SCALE GENOMIC DNA]</scope>
    <source>
        <strain evidence="3 4">CGMCC 1.10594</strain>
    </source>
</reference>
<keyword evidence="4" id="KW-1185">Reference proteome</keyword>
<evidence type="ECO:0000256" key="1">
    <source>
        <dbReference type="SAM" id="Phobius"/>
    </source>
</evidence>
<feature type="transmembrane region" description="Helical" evidence="1">
    <location>
        <begin position="92"/>
        <end position="122"/>
    </location>
</feature>
<keyword evidence="1" id="KW-1133">Transmembrane helix</keyword>
<keyword evidence="1" id="KW-0472">Membrane</keyword>
<evidence type="ECO:0000313" key="4">
    <source>
        <dbReference type="Proteomes" id="UP001597075"/>
    </source>
</evidence>
<evidence type="ECO:0000259" key="2">
    <source>
        <dbReference type="Pfam" id="PF18902"/>
    </source>
</evidence>
<dbReference type="EMBL" id="JBHUDL010000010">
    <property type="protein sequence ID" value="MFD1633692.1"/>
    <property type="molecule type" value="Genomic_DNA"/>
</dbReference>
<comment type="caution">
    <text evidence="3">The sequence shown here is derived from an EMBL/GenBank/DDBJ whole genome shotgun (WGS) entry which is preliminary data.</text>
</comment>
<dbReference type="InterPro" id="IPR043717">
    <property type="entry name" value="DUF5658"/>
</dbReference>
<sequence length="127" mass="13951">MTRRQISESQIEEYWDWIAVALFLLLAVDLLTTLAAARVVGHGAEANPLMRWLIDRPTLVVIGAHLVVVVLVTGCFRLLVGRLRRTPSPADYYFALLIEGWLGTLVAVGLGVFANNLAVIVLGRSLL</sequence>
<name>A0ABD6CWT1_9EURY</name>
<protein>
    <submittedName>
        <fullName evidence="3">DUF5658 family protein</fullName>
    </submittedName>
</protein>
<dbReference type="Proteomes" id="UP001597075">
    <property type="component" value="Unassembled WGS sequence"/>
</dbReference>
<dbReference type="Pfam" id="PF18902">
    <property type="entry name" value="DUF5658"/>
    <property type="match status" value="1"/>
</dbReference>
<feature type="transmembrane region" description="Helical" evidence="1">
    <location>
        <begin position="58"/>
        <end position="80"/>
    </location>
</feature>
<gene>
    <name evidence="3" type="ORF">ACFSBJ_08095</name>
</gene>
<evidence type="ECO:0000313" key="3">
    <source>
        <dbReference type="EMBL" id="MFD1633692.1"/>
    </source>
</evidence>